<sequence length="104" mass="11448">MKLMLHTAQAGVRHFLTLSKSSGGTSYKDAFYLHAGNVDLPHRQGWQELQLGRFTIELPVMQAVLTAIRAVRFIGRQSGQLKLPFQKTKRTAHGPAPPVLSAIG</sequence>
<proteinExistence type="predicted"/>
<gene>
    <name evidence="1" type="ORF">CLOSTMETH_00553</name>
</gene>
<dbReference type="HOGENOM" id="CLU_2245247_0_0_9"/>
<reference evidence="1 2" key="1">
    <citation type="submission" date="2009-01" db="EMBL/GenBank/DDBJ databases">
        <authorList>
            <person name="Fulton L."/>
            <person name="Clifton S."/>
            <person name="Fulton B."/>
            <person name="Xu J."/>
            <person name="Minx P."/>
            <person name="Pepin K.H."/>
            <person name="Johnson M."/>
            <person name="Bhonagiri V."/>
            <person name="Nash W.E."/>
            <person name="Mardis E.R."/>
            <person name="Wilson R.K."/>
        </authorList>
    </citation>
    <scope>NUCLEOTIDE SEQUENCE [LARGE SCALE GENOMIC DNA]</scope>
    <source>
        <strain evidence="1 2">DSM 5476</strain>
    </source>
</reference>
<reference evidence="1 2" key="2">
    <citation type="submission" date="2009-02" db="EMBL/GenBank/DDBJ databases">
        <title>Draft genome sequence of Clostridium methylpentosum (DSM 5476).</title>
        <authorList>
            <person name="Sudarsanam P."/>
            <person name="Ley R."/>
            <person name="Guruge J."/>
            <person name="Turnbaugh P.J."/>
            <person name="Mahowald M."/>
            <person name="Liep D."/>
            <person name="Gordon J."/>
        </authorList>
    </citation>
    <scope>NUCLEOTIDE SEQUENCE [LARGE SCALE GENOMIC DNA]</scope>
    <source>
        <strain evidence="1 2">DSM 5476</strain>
    </source>
</reference>
<dbReference type="Proteomes" id="UP000003340">
    <property type="component" value="Unassembled WGS sequence"/>
</dbReference>
<protein>
    <submittedName>
        <fullName evidence="1">Uncharacterized protein</fullName>
    </submittedName>
</protein>
<keyword evidence="2" id="KW-1185">Reference proteome</keyword>
<dbReference type="AlphaFoldDB" id="C0E9Q2"/>
<evidence type="ECO:0000313" key="1">
    <source>
        <dbReference type="EMBL" id="EEG31817.1"/>
    </source>
</evidence>
<accession>C0E9Q2</accession>
<dbReference type="EMBL" id="ACEC01000021">
    <property type="protein sequence ID" value="EEG31817.1"/>
    <property type="molecule type" value="Genomic_DNA"/>
</dbReference>
<evidence type="ECO:0000313" key="2">
    <source>
        <dbReference type="Proteomes" id="UP000003340"/>
    </source>
</evidence>
<name>C0E9Q2_9FIRM</name>
<comment type="caution">
    <text evidence="1">The sequence shown here is derived from an EMBL/GenBank/DDBJ whole genome shotgun (WGS) entry which is preliminary data.</text>
</comment>
<organism evidence="1 2">
    <name type="scientific">[Clostridium] methylpentosum DSM 5476</name>
    <dbReference type="NCBI Taxonomy" id="537013"/>
    <lineage>
        <taxon>Bacteria</taxon>
        <taxon>Bacillati</taxon>
        <taxon>Bacillota</taxon>
        <taxon>Clostridia</taxon>
        <taxon>Eubacteriales</taxon>
        <taxon>Oscillospiraceae</taxon>
        <taxon>Oscillospiraceae incertae sedis</taxon>
    </lineage>
</organism>